<feature type="non-terminal residue" evidence="6">
    <location>
        <position position="1"/>
    </location>
</feature>
<dbReference type="InterPro" id="IPR009311">
    <property type="entry name" value="IFI6/IFI27-like"/>
</dbReference>
<protein>
    <submittedName>
        <fullName evidence="6">Uncharacterized protein</fullName>
    </submittedName>
</protein>
<keyword evidence="5" id="KW-0472">Membrane</keyword>
<evidence type="ECO:0000256" key="3">
    <source>
        <dbReference type="ARBA" id="ARBA00022692"/>
    </source>
</evidence>
<reference evidence="6 7" key="1">
    <citation type="submission" date="2022-05" db="EMBL/GenBank/DDBJ databases">
        <authorList>
            <consortium name="Genoscope - CEA"/>
            <person name="William W."/>
        </authorList>
    </citation>
    <scope>NUCLEOTIDE SEQUENCE [LARGE SCALE GENOMIC DNA]</scope>
</reference>
<evidence type="ECO:0000256" key="2">
    <source>
        <dbReference type="ARBA" id="ARBA00007262"/>
    </source>
</evidence>
<dbReference type="EMBL" id="CALNXI010003302">
    <property type="protein sequence ID" value="CAH3192822.1"/>
    <property type="molecule type" value="Genomic_DNA"/>
</dbReference>
<dbReference type="PANTHER" id="PTHR16932:SF18">
    <property type="entry name" value="INTERFERON, ALPHA-INDUCIBLE PROTEIN 27-LIKE 2"/>
    <property type="match status" value="1"/>
</dbReference>
<comment type="subcellular location">
    <subcellularLocation>
        <location evidence="1">Membrane</location>
        <topology evidence="1">Multi-pass membrane protein</topology>
    </subcellularLocation>
</comment>
<dbReference type="PANTHER" id="PTHR16932">
    <property type="entry name" value="INTERFERON ALPHA-INDUCIBLE PROTEIN 27"/>
    <property type="match status" value="1"/>
</dbReference>
<gene>
    <name evidence="6" type="ORF">PEVE_00024686</name>
</gene>
<dbReference type="Proteomes" id="UP001159427">
    <property type="component" value="Unassembled WGS sequence"/>
</dbReference>
<dbReference type="Gene3D" id="6.10.110.10">
    <property type="match status" value="1"/>
</dbReference>
<organism evidence="6 7">
    <name type="scientific">Porites evermanni</name>
    <dbReference type="NCBI Taxonomy" id="104178"/>
    <lineage>
        <taxon>Eukaryota</taxon>
        <taxon>Metazoa</taxon>
        <taxon>Cnidaria</taxon>
        <taxon>Anthozoa</taxon>
        <taxon>Hexacorallia</taxon>
        <taxon>Scleractinia</taxon>
        <taxon>Fungiina</taxon>
        <taxon>Poritidae</taxon>
        <taxon>Porites</taxon>
    </lineage>
</organism>
<evidence type="ECO:0000313" key="7">
    <source>
        <dbReference type="Proteomes" id="UP001159427"/>
    </source>
</evidence>
<evidence type="ECO:0000313" key="6">
    <source>
        <dbReference type="EMBL" id="CAH3192822.1"/>
    </source>
</evidence>
<evidence type="ECO:0000256" key="5">
    <source>
        <dbReference type="ARBA" id="ARBA00023136"/>
    </source>
</evidence>
<dbReference type="Pfam" id="PF06140">
    <property type="entry name" value="Ifi-6-16"/>
    <property type="match status" value="1"/>
</dbReference>
<keyword evidence="4" id="KW-1133">Transmembrane helix</keyword>
<dbReference type="InterPro" id="IPR038213">
    <property type="entry name" value="IFI6/IFI27-like_sf"/>
</dbReference>
<comment type="similarity">
    <text evidence="2">Belongs to the IFI6/IFI27 family.</text>
</comment>
<comment type="caution">
    <text evidence="6">The sequence shown here is derived from an EMBL/GenBank/DDBJ whole genome shotgun (WGS) entry which is preliminary data.</text>
</comment>
<proteinExistence type="inferred from homology"/>
<name>A0ABN8SMH8_9CNID</name>
<accession>A0ABN8SMH8</accession>
<sequence>VIAWLQSAREDKESKSDCWCLNDYKFGIAVGVGAAVAAPIVLNAAGFTAAGVTAGSAAAGVQSTVYGAAVGAGSVFAGLQSAGAAGIGLATNVGIGITAGATATFLKKAFYPCNSEFTSDSKE</sequence>
<evidence type="ECO:0000256" key="4">
    <source>
        <dbReference type="ARBA" id="ARBA00022989"/>
    </source>
</evidence>
<keyword evidence="7" id="KW-1185">Reference proteome</keyword>
<keyword evidence="3" id="KW-0812">Transmembrane</keyword>
<evidence type="ECO:0000256" key="1">
    <source>
        <dbReference type="ARBA" id="ARBA00004141"/>
    </source>
</evidence>